<keyword evidence="3" id="KW-1185">Reference proteome</keyword>
<proteinExistence type="predicted"/>
<comment type="caution">
    <text evidence="2">The sequence shown here is derived from an EMBL/GenBank/DDBJ whole genome shotgun (WGS) entry which is preliminary data.</text>
</comment>
<evidence type="ECO:0000256" key="1">
    <source>
        <dbReference type="SAM" id="SignalP"/>
    </source>
</evidence>
<protein>
    <recommendedName>
        <fullName evidence="4">Secreted protein</fullName>
    </recommendedName>
</protein>
<dbReference type="EMBL" id="JAUKUA010000002">
    <property type="protein sequence ID" value="KAK0725913.1"/>
    <property type="molecule type" value="Genomic_DNA"/>
</dbReference>
<evidence type="ECO:0000313" key="3">
    <source>
        <dbReference type="Proteomes" id="UP001172102"/>
    </source>
</evidence>
<gene>
    <name evidence="2" type="ORF">B0H67DRAFT_571872</name>
</gene>
<feature type="signal peptide" evidence="1">
    <location>
        <begin position="1"/>
        <end position="23"/>
    </location>
</feature>
<evidence type="ECO:0008006" key="4">
    <source>
        <dbReference type="Google" id="ProtNLM"/>
    </source>
</evidence>
<name>A0AA40E833_9PEZI</name>
<evidence type="ECO:0000313" key="2">
    <source>
        <dbReference type="EMBL" id="KAK0725913.1"/>
    </source>
</evidence>
<keyword evidence="1" id="KW-0732">Signal</keyword>
<sequence>MPASHVLPVGAEMLLVLLSVVSMEECSRFPSLATWPRIGARLMLGSRMRDIVSWRCVQVVWCSRGDRRDRHALTSY</sequence>
<dbReference type="AlphaFoldDB" id="A0AA40E833"/>
<accession>A0AA40E833</accession>
<dbReference type="Proteomes" id="UP001172102">
    <property type="component" value="Unassembled WGS sequence"/>
</dbReference>
<feature type="chain" id="PRO_5041259044" description="Secreted protein" evidence="1">
    <location>
        <begin position="24"/>
        <end position="76"/>
    </location>
</feature>
<reference evidence="2" key="1">
    <citation type="submission" date="2023-06" db="EMBL/GenBank/DDBJ databases">
        <title>Genome-scale phylogeny and comparative genomics of the fungal order Sordariales.</title>
        <authorList>
            <consortium name="Lawrence Berkeley National Laboratory"/>
            <person name="Hensen N."/>
            <person name="Bonometti L."/>
            <person name="Westerberg I."/>
            <person name="Brannstrom I.O."/>
            <person name="Guillou S."/>
            <person name="Cros-Aarteil S."/>
            <person name="Calhoun S."/>
            <person name="Haridas S."/>
            <person name="Kuo A."/>
            <person name="Mondo S."/>
            <person name="Pangilinan J."/>
            <person name="Riley R."/>
            <person name="Labutti K."/>
            <person name="Andreopoulos B."/>
            <person name="Lipzen A."/>
            <person name="Chen C."/>
            <person name="Yanf M."/>
            <person name="Daum C."/>
            <person name="Ng V."/>
            <person name="Clum A."/>
            <person name="Steindorff A."/>
            <person name="Ohm R."/>
            <person name="Martin F."/>
            <person name="Silar P."/>
            <person name="Natvig D."/>
            <person name="Lalanne C."/>
            <person name="Gautier V."/>
            <person name="Ament-Velasquez S.L."/>
            <person name="Kruys A."/>
            <person name="Hutchinson M.I."/>
            <person name="Powell A.J."/>
            <person name="Barry K."/>
            <person name="Miller A.N."/>
            <person name="Grigoriev I.V."/>
            <person name="Debuchy R."/>
            <person name="Gladieux P."/>
            <person name="Thoren M.H."/>
            <person name="Johannesson H."/>
        </authorList>
    </citation>
    <scope>NUCLEOTIDE SEQUENCE</scope>
    <source>
        <strain evidence="2">SMH4607-1</strain>
    </source>
</reference>
<organism evidence="2 3">
    <name type="scientific">Lasiosphaeris hirsuta</name>
    <dbReference type="NCBI Taxonomy" id="260670"/>
    <lineage>
        <taxon>Eukaryota</taxon>
        <taxon>Fungi</taxon>
        <taxon>Dikarya</taxon>
        <taxon>Ascomycota</taxon>
        <taxon>Pezizomycotina</taxon>
        <taxon>Sordariomycetes</taxon>
        <taxon>Sordariomycetidae</taxon>
        <taxon>Sordariales</taxon>
        <taxon>Lasiosphaeriaceae</taxon>
        <taxon>Lasiosphaeris</taxon>
    </lineage>
</organism>